<evidence type="ECO:0000259" key="6">
    <source>
        <dbReference type="SMART" id="SM00249"/>
    </source>
</evidence>
<dbReference type="GO" id="GO:0000976">
    <property type="term" value="F:transcription cis-regulatory region binding"/>
    <property type="evidence" value="ECO:0007669"/>
    <property type="project" value="EnsemblPlants"/>
</dbReference>
<dbReference type="GO" id="GO:0000791">
    <property type="term" value="C:euchromatin"/>
    <property type="evidence" value="ECO:0007669"/>
    <property type="project" value="EnsemblPlants"/>
</dbReference>
<dbReference type="InterPro" id="IPR057765">
    <property type="entry name" value="MS1-like_ubiquitin"/>
</dbReference>
<dbReference type="GO" id="GO:0000212">
    <property type="term" value="P:meiotic spindle organization"/>
    <property type="evidence" value="ECO:0007669"/>
    <property type="project" value="EnsemblPlants"/>
</dbReference>
<proteinExistence type="predicted"/>
<dbReference type="InterPro" id="IPR058054">
    <property type="entry name" value="Znf_MS1-like"/>
</dbReference>
<accession>A0A2P6RGH5</accession>
<dbReference type="InterPro" id="IPR059080">
    <property type="entry name" value="WHD_PTC1"/>
</dbReference>
<dbReference type="STRING" id="74649.A0A2P6RGH5"/>
<keyword evidence="1" id="KW-0479">Metal-binding</keyword>
<keyword evidence="5" id="KW-0804">Transcription</keyword>
<dbReference type="GO" id="GO:1990188">
    <property type="term" value="F:euchromatin binding"/>
    <property type="evidence" value="ECO:0007669"/>
    <property type="project" value="EnsemblPlants"/>
</dbReference>
<name>A0A2P6RGH5_ROSCH</name>
<dbReference type="EMBL" id="PDCK01000041">
    <property type="protein sequence ID" value="PRQ45522.1"/>
    <property type="molecule type" value="Genomic_DNA"/>
</dbReference>
<dbReference type="GO" id="GO:0006355">
    <property type="term" value="P:regulation of DNA-templated transcription"/>
    <property type="evidence" value="ECO:0007669"/>
    <property type="project" value="EnsemblPlants"/>
</dbReference>
<dbReference type="Pfam" id="PF25874">
    <property type="entry name" value="WHD_plant_repro"/>
    <property type="match status" value="1"/>
</dbReference>
<reference evidence="7 8" key="1">
    <citation type="journal article" date="2018" name="Nat. Genet.">
        <title>The Rosa genome provides new insights in the design of modern roses.</title>
        <authorList>
            <person name="Bendahmane M."/>
        </authorList>
    </citation>
    <scope>NUCLEOTIDE SEQUENCE [LARGE SCALE GENOMIC DNA]</scope>
    <source>
        <strain evidence="8">cv. Old Blush</strain>
    </source>
</reference>
<dbReference type="InterPro" id="IPR019786">
    <property type="entry name" value="Zinc_finger_PHD-type_CS"/>
</dbReference>
<dbReference type="Pfam" id="PF00628">
    <property type="entry name" value="PHD"/>
    <property type="match status" value="1"/>
</dbReference>
<protein>
    <submittedName>
        <fullName evidence="7">Putative chromatin regulator PHD family</fullName>
    </submittedName>
</protein>
<evidence type="ECO:0000313" key="7">
    <source>
        <dbReference type="EMBL" id="PRQ45522.1"/>
    </source>
</evidence>
<dbReference type="CDD" id="cd15556">
    <property type="entry name" value="PHD_MMD1_like"/>
    <property type="match status" value="1"/>
</dbReference>
<dbReference type="GO" id="GO:0048235">
    <property type="term" value="P:pollen sperm cell differentiation"/>
    <property type="evidence" value="ECO:0007669"/>
    <property type="project" value="EnsemblPlants"/>
</dbReference>
<organism evidence="7 8">
    <name type="scientific">Rosa chinensis</name>
    <name type="common">China rose</name>
    <dbReference type="NCBI Taxonomy" id="74649"/>
    <lineage>
        <taxon>Eukaryota</taxon>
        <taxon>Viridiplantae</taxon>
        <taxon>Streptophyta</taxon>
        <taxon>Embryophyta</taxon>
        <taxon>Tracheophyta</taxon>
        <taxon>Spermatophyta</taxon>
        <taxon>Magnoliopsida</taxon>
        <taxon>eudicotyledons</taxon>
        <taxon>Gunneridae</taxon>
        <taxon>Pentapetalae</taxon>
        <taxon>rosids</taxon>
        <taxon>fabids</taxon>
        <taxon>Rosales</taxon>
        <taxon>Rosaceae</taxon>
        <taxon>Rosoideae</taxon>
        <taxon>Rosoideae incertae sedis</taxon>
        <taxon>Rosa</taxon>
    </lineage>
</organism>
<dbReference type="Proteomes" id="UP000238479">
    <property type="component" value="Chromosome 3"/>
</dbReference>
<evidence type="ECO:0000256" key="1">
    <source>
        <dbReference type="ARBA" id="ARBA00022723"/>
    </source>
</evidence>
<evidence type="ECO:0000313" key="8">
    <source>
        <dbReference type="Proteomes" id="UP000238479"/>
    </source>
</evidence>
<keyword evidence="4" id="KW-0805">Transcription regulation</keyword>
<dbReference type="Pfam" id="PF25565">
    <property type="entry name" value="Ubiquitin_At1g33420"/>
    <property type="match status" value="1"/>
</dbReference>
<keyword evidence="3" id="KW-0862">Zinc</keyword>
<dbReference type="PANTHER" id="PTHR46201">
    <property type="entry name" value="PHD FINGER PROTEIN MALE MEIOCYTE DEATH 1-RELATED"/>
    <property type="match status" value="1"/>
</dbReference>
<comment type="caution">
    <text evidence="7">The sequence shown here is derived from an EMBL/GenBank/DDBJ whole genome shotgun (WGS) entry which is preliminary data.</text>
</comment>
<dbReference type="GO" id="GO:0010628">
    <property type="term" value="P:positive regulation of gene expression"/>
    <property type="evidence" value="ECO:0007669"/>
    <property type="project" value="EnsemblPlants"/>
</dbReference>
<dbReference type="Gene3D" id="3.30.40.10">
    <property type="entry name" value="Zinc/RING finger domain, C3HC4 (zinc finger)"/>
    <property type="match status" value="1"/>
</dbReference>
<keyword evidence="2" id="KW-0863">Zinc-finger</keyword>
<gene>
    <name evidence="7" type="ORF">RchiOBHm_Chr3g0492331</name>
</gene>
<dbReference type="OMA" id="RCSGWSH"/>
<evidence type="ECO:0000256" key="2">
    <source>
        <dbReference type="ARBA" id="ARBA00022771"/>
    </source>
</evidence>
<dbReference type="PROSITE" id="PS01359">
    <property type="entry name" value="ZF_PHD_1"/>
    <property type="match status" value="1"/>
</dbReference>
<dbReference type="GO" id="GO:0008270">
    <property type="term" value="F:zinc ion binding"/>
    <property type="evidence" value="ECO:0007669"/>
    <property type="project" value="UniProtKB-KW"/>
</dbReference>
<dbReference type="GO" id="GO:0042393">
    <property type="term" value="F:histone binding"/>
    <property type="evidence" value="ECO:0007669"/>
    <property type="project" value="EnsemblPlants"/>
</dbReference>
<dbReference type="InterPro" id="IPR011011">
    <property type="entry name" value="Znf_FYVE_PHD"/>
</dbReference>
<dbReference type="InterPro" id="IPR001965">
    <property type="entry name" value="Znf_PHD"/>
</dbReference>
<evidence type="ECO:0000256" key="3">
    <source>
        <dbReference type="ARBA" id="ARBA00022833"/>
    </source>
</evidence>
<dbReference type="GO" id="GO:0010032">
    <property type="term" value="P:meiotic chromosome condensation"/>
    <property type="evidence" value="ECO:0007669"/>
    <property type="project" value="EnsemblPlants"/>
</dbReference>
<dbReference type="AlphaFoldDB" id="A0A2P6RGH5"/>
<dbReference type="InterPro" id="IPR019787">
    <property type="entry name" value="Znf_PHD-finger"/>
</dbReference>
<dbReference type="PANTHER" id="PTHR46201:SF9">
    <property type="entry name" value="PHD FINGER PROTEIN MALE MEIOCYTE DEATH 1"/>
    <property type="match status" value="1"/>
</dbReference>
<feature type="domain" description="Zinc finger PHD-type" evidence="6">
    <location>
        <begin position="637"/>
        <end position="683"/>
    </location>
</feature>
<dbReference type="SMART" id="SM00249">
    <property type="entry name" value="PHD"/>
    <property type="match status" value="1"/>
</dbReference>
<dbReference type="OrthoDB" id="436852at2759"/>
<dbReference type="GO" id="GO:0005634">
    <property type="term" value="C:nucleus"/>
    <property type="evidence" value="ECO:0007669"/>
    <property type="project" value="EnsemblPlants"/>
</dbReference>
<dbReference type="InterPro" id="IPR013083">
    <property type="entry name" value="Znf_RING/FYVE/PHD"/>
</dbReference>
<evidence type="ECO:0000256" key="5">
    <source>
        <dbReference type="ARBA" id="ARBA00023163"/>
    </source>
</evidence>
<sequence>MSMMIPSLEACKKRKRRPKVYGFHSFGEPGYPILPLGPFRDNIRLFLQQCAELESYSVQGMPVWCTLLVHDNRSLVLPLYTIEENVKTSDTPFCDYCRCTASLFCHLQLTSQLPGLDMACCYCCLGWSNHFVSKRKYHMIIPMDDDWNKPLDDGILDVSTHLLHGLIHCNGFAHLLCINGLEGGSKHLCGRELMDLWDRICINLRTRKITVEDVSKKRSMELRLLHGVAYGHPWFGRWGYKFCHGSFGVKEHIYERALEILSSLKLEKIIQDFSDLDQYEELKKIVRYYRYLSETQLVTIKDLLRFMLTIKACFPAQRNSLLPTAKPADVIEKAKPATRESVKIKPLIKQKSSKYRKFATVVSHMDSRWPARRLEFAADVIVNALKEKKEKDFRNGGMARQDVRDAARLHIGDTGLLDYVLKSLNNVVVGNQVVCRSVNPTTRILEYTVHDLNDGDKVSEPEKEMLPLPPPPAAPVPGIDVYSDVLYLYEHVLLGYPESGLLELATQAVLDTKHFVKECPFRDEKEQLLTLFCQILPSLTDKEIEFKRELPPGEIVVMPLDATVGELKQEAESAMRDTYCITEQFVVMEIKGLEESDDMEVLSGAVQSGTEVGVRGSGIDLDTPLRYQGGSDTWMVRCECGATDDDGERMVACDICEVWQHTRCCGMEDADEVPRLFICSTCYVSLVPPKTEPAAKFDCSTAFLEWRQ</sequence>
<keyword evidence="8" id="KW-1185">Reference proteome</keyword>
<evidence type="ECO:0000256" key="4">
    <source>
        <dbReference type="ARBA" id="ARBA00023015"/>
    </source>
</evidence>
<dbReference type="Gramene" id="PRQ45522">
    <property type="protein sequence ID" value="PRQ45522"/>
    <property type="gene ID" value="RchiOBHm_Chr3g0492331"/>
</dbReference>
<dbReference type="SUPFAM" id="SSF57903">
    <property type="entry name" value="FYVE/PHD zinc finger"/>
    <property type="match status" value="1"/>
</dbReference>
<dbReference type="GO" id="GO:0007060">
    <property type="term" value="P:male meiosis chromosome segregation"/>
    <property type="evidence" value="ECO:0007669"/>
    <property type="project" value="EnsemblPlants"/>
</dbReference>
<dbReference type="GO" id="GO:1905821">
    <property type="term" value="P:positive regulation of chromosome condensation"/>
    <property type="evidence" value="ECO:0007669"/>
    <property type="project" value="EnsemblPlants"/>
</dbReference>